<sequence length="184" mass="19386">VLGFLVAEWTYRRYPEQPEGHLAKIRASVVNARAVADTARIVSLGDALLLGRGEAEGGGRDKDSILSDALEAVLGAVYLDGGYEAASQVVGDLFAGAIDRAAAAPGVSDYKTRLQELTVHRSGDAPRYALVTEGPDHDKRFHATVEVAAEVFGPASGTSRKRAEQEAALLACQALEGRETGGPR</sequence>
<dbReference type="AlphaFoldDB" id="A0A382DB60"/>
<dbReference type="InterPro" id="IPR000999">
    <property type="entry name" value="RNase_III_dom"/>
</dbReference>
<dbReference type="SMART" id="SM00535">
    <property type="entry name" value="RIBOc"/>
    <property type="match status" value="1"/>
</dbReference>
<proteinExistence type="predicted"/>
<evidence type="ECO:0000256" key="1">
    <source>
        <dbReference type="ARBA" id="ARBA00022722"/>
    </source>
</evidence>
<dbReference type="PANTHER" id="PTHR11207">
    <property type="entry name" value="RIBONUCLEASE III"/>
    <property type="match status" value="1"/>
</dbReference>
<dbReference type="Gene3D" id="3.30.160.20">
    <property type="match status" value="1"/>
</dbReference>
<keyword evidence="2" id="KW-0255">Endonuclease</keyword>
<dbReference type="InterPro" id="IPR036389">
    <property type="entry name" value="RNase_III_sf"/>
</dbReference>
<feature type="domain" description="RNase III" evidence="6">
    <location>
        <begin position="1"/>
        <end position="82"/>
    </location>
</feature>
<dbReference type="PROSITE" id="PS50142">
    <property type="entry name" value="RNASE_3_2"/>
    <property type="match status" value="1"/>
</dbReference>
<keyword evidence="1" id="KW-0540">Nuclease</keyword>
<accession>A0A382DB60</accession>
<reference evidence="7" key="1">
    <citation type="submission" date="2018-05" db="EMBL/GenBank/DDBJ databases">
        <authorList>
            <person name="Lanie J.A."/>
            <person name="Ng W.-L."/>
            <person name="Kazmierczak K.M."/>
            <person name="Andrzejewski T.M."/>
            <person name="Davidsen T.M."/>
            <person name="Wayne K.J."/>
            <person name="Tettelin H."/>
            <person name="Glass J.I."/>
            <person name="Rusch D."/>
            <person name="Podicherti R."/>
            <person name="Tsui H.-C.T."/>
            <person name="Winkler M.E."/>
        </authorList>
    </citation>
    <scope>NUCLEOTIDE SEQUENCE</scope>
</reference>
<dbReference type="SUPFAM" id="SSF69065">
    <property type="entry name" value="RNase III domain-like"/>
    <property type="match status" value="1"/>
</dbReference>
<evidence type="ECO:0000256" key="4">
    <source>
        <dbReference type="ARBA" id="ARBA00022884"/>
    </source>
</evidence>
<feature type="non-terminal residue" evidence="7">
    <location>
        <position position="1"/>
    </location>
</feature>
<dbReference type="CDD" id="cd10845">
    <property type="entry name" value="DSRM_RNAse_III_family"/>
    <property type="match status" value="1"/>
</dbReference>
<dbReference type="Pfam" id="PF14622">
    <property type="entry name" value="Ribonucleas_3_3"/>
    <property type="match status" value="1"/>
</dbReference>
<gene>
    <name evidence="7" type="ORF">METZ01_LOCUS188524</name>
</gene>
<evidence type="ECO:0000259" key="6">
    <source>
        <dbReference type="PROSITE" id="PS50142"/>
    </source>
</evidence>
<dbReference type="SMART" id="SM00358">
    <property type="entry name" value="DSRM"/>
    <property type="match status" value="1"/>
</dbReference>
<dbReference type="GO" id="GO:0010468">
    <property type="term" value="P:regulation of gene expression"/>
    <property type="evidence" value="ECO:0007669"/>
    <property type="project" value="TreeGrafter"/>
</dbReference>
<keyword evidence="4" id="KW-0694">RNA-binding</keyword>
<dbReference type="EMBL" id="UINC01038532">
    <property type="protein sequence ID" value="SVB35670.1"/>
    <property type="molecule type" value="Genomic_DNA"/>
</dbReference>
<organism evidence="7">
    <name type="scientific">marine metagenome</name>
    <dbReference type="NCBI Taxonomy" id="408172"/>
    <lineage>
        <taxon>unclassified sequences</taxon>
        <taxon>metagenomes</taxon>
        <taxon>ecological metagenomes</taxon>
    </lineage>
</organism>
<feature type="domain" description="DRBM" evidence="5">
    <location>
        <begin position="109"/>
        <end position="177"/>
    </location>
</feature>
<dbReference type="GO" id="GO:0003725">
    <property type="term" value="F:double-stranded RNA binding"/>
    <property type="evidence" value="ECO:0007669"/>
    <property type="project" value="TreeGrafter"/>
</dbReference>
<keyword evidence="3" id="KW-0378">Hydrolase</keyword>
<dbReference type="InterPro" id="IPR014720">
    <property type="entry name" value="dsRBD_dom"/>
</dbReference>
<evidence type="ECO:0000259" key="5">
    <source>
        <dbReference type="PROSITE" id="PS50137"/>
    </source>
</evidence>
<dbReference type="Pfam" id="PF00035">
    <property type="entry name" value="dsrm"/>
    <property type="match status" value="1"/>
</dbReference>
<dbReference type="PANTHER" id="PTHR11207:SF0">
    <property type="entry name" value="RIBONUCLEASE 3"/>
    <property type="match status" value="1"/>
</dbReference>
<dbReference type="CDD" id="cd00593">
    <property type="entry name" value="RIBOc"/>
    <property type="match status" value="1"/>
</dbReference>
<dbReference type="GO" id="GO:0006396">
    <property type="term" value="P:RNA processing"/>
    <property type="evidence" value="ECO:0007669"/>
    <property type="project" value="InterPro"/>
</dbReference>
<evidence type="ECO:0008006" key="8">
    <source>
        <dbReference type="Google" id="ProtNLM"/>
    </source>
</evidence>
<dbReference type="PROSITE" id="PS50137">
    <property type="entry name" value="DS_RBD"/>
    <property type="match status" value="1"/>
</dbReference>
<dbReference type="SUPFAM" id="SSF54768">
    <property type="entry name" value="dsRNA-binding domain-like"/>
    <property type="match status" value="1"/>
</dbReference>
<dbReference type="Gene3D" id="1.10.1520.10">
    <property type="entry name" value="Ribonuclease III domain"/>
    <property type="match status" value="1"/>
</dbReference>
<name>A0A382DB60_9ZZZZ</name>
<evidence type="ECO:0000256" key="3">
    <source>
        <dbReference type="ARBA" id="ARBA00022801"/>
    </source>
</evidence>
<evidence type="ECO:0000256" key="2">
    <source>
        <dbReference type="ARBA" id="ARBA00022759"/>
    </source>
</evidence>
<evidence type="ECO:0000313" key="7">
    <source>
        <dbReference type="EMBL" id="SVB35670.1"/>
    </source>
</evidence>
<dbReference type="GO" id="GO:0004525">
    <property type="term" value="F:ribonuclease III activity"/>
    <property type="evidence" value="ECO:0007669"/>
    <property type="project" value="InterPro"/>
</dbReference>
<protein>
    <recommendedName>
        <fullName evidence="8">RNase III domain-containing protein</fullName>
    </recommendedName>
</protein>